<dbReference type="AlphaFoldDB" id="A0AAV6TJ71"/>
<proteinExistence type="predicted"/>
<sequence length="68" mass="7498">MKSHVSVNFDGVMVEVMIVRTDLTKSIVNHTVHATRSISNATMGGAFHPKAIVTVFLRVGMDLTRWDA</sequence>
<dbReference type="EMBL" id="JAFNEN010003425">
    <property type="protein sequence ID" value="KAG8171894.1"/>
    <property type="molecule type" value="Genomic_DNA"/>
</dbReference>
<keyword evidence="2" id="KW-1185">Reference proteome</keyword>
<organism evidence="1 2">
    <name type="scientific">Oedothorax gibbosus</name>
    <dbReference type="NCBI Taxonomy" id="931172"/>
    <lineage>
        <taxon>Eukaryota</taxon>
        <taxon>Metazoa</taxon>
        <taxon>Ecdysozoa</taxon>
        <taxon>Arthropoda</taxon>
        <taxon>Chelicerata</taxon>
        <taxon>Arachnida</taxon>
        <taxon>Araneae</taxon>
        <taxon>Araneomorphae</taxon>
        <taxon>Entelegynae</taxon>
        <taxon>Araneoidea</taxon>
        <taxon>Linyphiidae</taxon>
        <taxon>Erigoninae</taxon>
        <taxon>Oedothorax</taxon>
    </lineage>
</organism>
<dbReference type="Proteomes" id="UP000827092">
    <property type="component" value="Unassembled WGS sequence"/>
</dbReference>
<accession>A0AAV6TJ71</accession>
<feature type="non-terminal residue" evidence="1">
    <location>
        <position position="68"/>
    </location>
</feature>
<evidence type="ECO:0000313" key="2">
    <source>
        <dbReference type="Proteomes" id="UP000827092"/>
    </source>
</evidence>
<reference evidence="1 2" key="1">
    <citation type="journal article" date="2022" name="Nat. Ecol. Evol.">
        <title>A masculinizing supergene underlies an exaggerated male reproductive morph in a spider.</title>
        <authorList>
            <person name="Hendrickx F."/>
            <person name="De Corte Z."/>
            <person name="Sonet G."/>
            <person name="Van Belleghem S.M."/>
            <person name="Kostlbacher S."/>
            <person name="Vangestel C."/>
        </authorList>
    </citation>
    <scope>NUCLEOTIDE SEQUENCE [LARGE SCALE GENOMIC DNA]</scope>
    <source>
        <strain evidence="1">W744_W776</strain>
    </source>
</reference>
<evidence type="ECO:0000313" key="1">
    <source>
        <dbReference type="EMBL" id="KAG8171894.1"/>
    </source>
</evidence>
<comment type="caution">
    <text evidence="1">The sequence shown here is derived from an EMBL/GenBank/DDBJ whole genome shotgun (WGS) entry which is preliminary data.</text>
</comment>
<protein>
    <submittedName>
        <fullName evidence="1">Uncharacterized protein</fullName>
    </submittedName>
</protein>
<gene>
    <name evidence="1" type="ORF">JTE90_014190</name>
</gene>
<name>A0AAV6TJ71_9ARAC</name>